<dbReference type="PRINTS" id="PR00115">
    <property type="entry name" value="F16BPHPHTASE"/>
</dbReference>
<dbReference type="PIRSF" id="PIRSF000904">
    <property type="entry name" value="FBPtase_SBPase"/>
    <property type="match status" value="1"/>
</dbReference>
<dbReference type="GO" id="GO:0006002">
    <property type="term" value="P:fructose 6-phosphate metabolic process"/>
    <property type="evidence" value="ECO:0007669"/>
    <property type="project" value="TreeGrafter"/>
</dbReference>
<dbReference type="PIRSF" id="PIRSF500210">
    <property type="entry name" value="FBPtase"/>
    <property type="match status" value="1"/>
</dbReference>
<feature type="domain" description="Fructose-1-6-bisphosphatase class I N-terminal" evidence="14">
    <location>
        <begin position="199"/>
        <end position="419"/>
    </location>
</feature>
<comment type="cofactor">
    <cofactor evidence="2">
        <name>Mg(2+)</name>
        <dbReference type="ChEBI" id="CHEBI:18420"/>
    </cofactor>
</comment>
<sequence>MASASQRLLPVDTREGSRPWANWVAAVSVGMFAGALIAATTAAPASSLYSTVAQPVASTATTTTNQAVYGRMPTVYSGARVNHVAPAAVSAGAGIPVEVLQMKQAPVSGLSLPLAASAVVLLVGSVIYNYFKQPQVRSLAVPGPLQAVVVPQTAARSVKLSTGLADARTSYAMMAVTSEKKVKGIKSPVFAETCDQTGITLSRFMLEVARANPELVELESVFASVQTACKTISKLVKRSAIDGMTGYAGGGGSINVQGEEQKKLDVITNDVLKRALKFTGRMGVIASEEEDAPVNVENKLDESYESDVLVEEGGKYISVFDPLDGSSNIDAGIPVGTIFGIYDDSDDDCVLPDDFFEEGADMSEAMQQCLRSTLKPGNSLVAAGYALYSSATHFVFTLGDGVNGFTLDESIGEFILTHPNIKVPPRGKIYSINEANRDNWDEPTKAWIDSLAKGTNRGGSAYTSRYIGSMVGDVHRTLLYGGVFGYPADSKNVNGKLRLLYEAAPMSYLIEQAGGKSTTGMARIMDLPPKDVHQRVPLMMGGSDEIEELEEFYTNLADDELKQSQSARLIV</sequence>
<evidence type="ECO:0000256" key="12">
    <source>
        <dbReference type="RuleBase" id="RU000508"/>
    </source>
</evidence>
<evidence type="ECO:0000256" key="6">
    <source>
        <dbReference type="ARBA" id="ARBA00022723"/>
    </source>
</evidence>
<dbReference type="AlphaFoldDB" id="A0A6T2BSI2"/>
<dbReference type="GO" id="GO:0005986">
    <property type="term" value="P:sucrose biosynthetic process"/>
    <property type="evidence" value="ECO:0007669"/>
    <property type="project" value="TreeGrafter"/>
</dbReference>
<dbReference type="EMBL" id="HBJA01082190">
    <property type="protein sequence ID" value="CAE0817540.1"/>
    <property type="molecule type" value="Transcribed_RNA"/>
</dbReference>
<dbReference type="EMBL" id="HBJA01082187">
    <property type="protein sequence ID" value="CAE0817537.1"/>
    <property type="molecule type" value="Transcribed_RNA"/>
</dbReference>
<evidence type="ECO:0000259" key="15">
    <source>
        <dbReference type="Pfam" id="PF18913"/>
    </source>
</evidence>
<keyword evidence="13" id="KW-0812">Transmembrane</keyword>
<keyword evidence="7 12" id="KW-0378">Hydrolase</keyword>
<name>A0A6T2BSI2_9EUGL</name>
<evidence type="ECO:0000256" key="5">
    <source>
        <dbReference type="ARBA" id="ARBA00013093"/>
    </source>
</evidence>
<protein>
    <recommendedName>
        <fullName evidence="5">fructose-bisphosphatase</fullName>
        <ecNumber evidence="5">3.1.3.11</ecNumber>
    </recommendedName>
    <alternativeName>
        <fullName evidence="11">D-fructose-1,6-bisphosphate 1-phosphohydrolase</fullName>
    </alternativeName>
</protein>
<comment type="catalytic activity">
    <reaction evidence="1">
        <text>beta-D-fructose 1,6-bisphosphate + H2O = beta-D-fructose 6-phosphate + phosphate</text>
        <dbReference type="Rhea" id="RHEA:11064"/>
        <dbReference type="ChEBI" id="CHEBI:15377"/>
        <dbReference type="ChEBI" id="CHEBI:32966"/>
        <dbReference type="ChEBI" id="CHEBI:43474"/>
        <dbReference type="ChEBI" id="CHEBI:57634"/>
        <dbReference type="EC" id="3.1.3.11"/>
    </reaction>
</comment>
<dbReference type="HAMAP" id="MF_01855">
    <property type="entry name" value="FBPase_class1"/>
    <property type="match status" value="1"/>
</dbReference>
<organism evidence="17">
    <name type="scientific">Eutreptiella gymnastica</name>
    <dbReference type="NCBI Taxonomy" id="73025"/>
    <lineage>
        <taxon>Eukaryota</taxon>
        <taxon>Discoba</taxon>
        <taxon>Euglenozoa</taxon>
        <taxon>Euglenida</taxon>
        <taxon>Spirocuta</taxon>
        <taxon>Euglenophyceae</taxon>
        <taxon>Eutreptiales</taxon>
        <taxon>Eutreptiaceae</taxon>
        <taxon>Eutreptiella</taxon>
    </lineage>
</organism>
<dbReference type="CDD" id="cd00354">
    <property type="entry name" value="FBPase"/>
    <property type="match status" value="1"/>
</dbReference>
<accession>A0A6T2BSI2</accession>
<dbReference type="InterPro" id="IPR028343">
    <property type="entry name" value="FBPtase"/>
</dbReference>
<evidence type="ECO:0000256" key="1">
    <source>
        <dbReference type="ARBA" id="ARBA00001273"/>
    </source>
</evidence>
<dbReference type="EC" id="3.1.3.11" evidence="5"/>
<dbReference type="GO" id="GO:0046872">
    <property type="term" value="F:metal ion binding"/>
    <property type="evidence" value="ECO:0007669"/>
    <property type="project" value="UniProtKB-KW"/>
</dbReference>
<dbReference type="Gene3D" id="3.40.190.80">
    <property type="match status" value="1"/>
</dbReference>
<dbReference type="InterPro" id="IPR033391">
    <property type="entry name" value="FBPase_N"/>
</dbReference>
<evidence type="ECO:0000256" key="10">
    <source>
        <dbReference type="ARBA" id="ARBA00024331"/>
    </source>
</evidence>
<dbReference type="FunFam" id="3.40.190.80:FF:000001">
    <property type="entry name" value="Fructose-1,6-bisphosphatase class 1"/>
    <property type="match status" value="1"/>
</dbReference>
<dbReference type="GO" id="GO:0030388">
    <property type="term" value="P:fructose 1,6-bisphosphate metabolic process"/>
    <property type="evidence" value="ECO:0007669"/>
    <property type="project" value="TreeGrafter"/>
</dbReference>
<evidence type="ECO:0000256" key="13">
    <source>
        <dbReference type="SAM" id="Phobius"/>
    </source>
</evidence>
<evidence type="ECO:0000256" key="7">
    <source>
        <dbReference type="ARBA" id="ARBA00022801"/>
    </source>
</evidence>
<reference evidence="17" key="1">
    <citation type="submission" date="2021-01" db="EMBL/GenBank/DDBJ databases">
        <authorList>
            <person name="Corre E."/>
            <person name="Pelletier E."/>
            <person name="Niang G."/>
            <person name="Scheremetjew M."/>
            <person name="Finn R."/>
            <person name="Kale V."/>
            <person name="Holt S."/>
            <person name="Cochrane G."/>
            <person name="Meng A."/>
            <person name="Brown T."/>
            <person name="Cohen L."/>
        </authorList>
    </citation>
    <scope>NUCLEOTIDE SEQUENCE</scope>
    <source>
        <strain evidence="17">CCMP1594</strain>
    </source>
</reference>
<feature type="domain" description="Fructose-1-6-bisphosphatase class 1 C-terminal" evidence="15">
    <location>
        <begin position="423"/>
        <end position="553"/>
    </location>
</feature>
<dbReference type="PANTHER" id="PTHR11556">
    <property type="entry name" value="FRUCTOSE-1,6-BISPHOSPHATASE-RELATED"/>
    <property type="match status" value="1"/>
</dbReference>
<keyword evidence="13" id="KW-0472">Membrane</keyword>
<dbReference type="PROSITE" id="PS00124">
    <property type="entry name" value="FBPASE"/>
    <property type="match status" value="1"/>
</dbReference>
<evidence type="ECO:0000256" key="9">
    <source>
        <dbReference type="ARBA" id="ARBA00023277"/>
    </source>
</evidence>
<keyword evidence="8" id="KW-0460">Magnesium</keyword>
<keyword evidence="6" id="KW-0479">Metal-binding</keyword>
<feature type="transmembrane region" description="Helical" evidence="13">
    <location>
        <begin position="110"/>
        <end position="131"/>
    </location>
</feature>
<dbReference type="InterPro" id="IPR020548">
    <property type="entry name" value="Fructose_bisphosphatase_AS"/>
</dbReference>
<comment type="similarity">
    <text evidence="3 12">Belongs to the FBPase class 1 family.</text>
</comment>
<keyword evidence="13" id="KW-1133">Transmembrane helix</keyword>
<dbReference type="GO" id="GO:0006000">
    <property type="term" value="P:fructose metabolic process"/>
    <property type="evidence" value="ECO:0007669"/>
    <property type="project" value="TreeGrafter"/>
</dbReference>
<dbReference type="GO" id="GO:0006094">
    <property type="term" value="P:gluconeogenesis"/>
    <property type="evidence" value="ECO:0007669"/>
    <property type="project" value="TreeGrafter"/>
</dbReference>
<evidence type="ECO:0000256" key="3">
    <source>
        <dbReference type="ARBA" id="ARBA00010941"/>
    </source>
</evidence>
<evidence type="ECO:0000313" key="17">
    <source>
        <dbReference type="EMBL" id="CAE0817540.1"/>
    </source>
</evidence>
<evidence type="ECO:0000256" key="4">
    <source>
        <dbReference type="ARBA" id="ARBA00011881"/>
    </source>
</evidence>
<keyword evidence="9 12" id="KW-0119">Carbohydrate metabolism</keyword>
<dbReference type="Pfam" id="PF00316">
    <property type="entry name" value="FBPase"/>
    <property type="match status" value="1"/>
</dbReference>
<dbReference type="GO" id="GO:0042132">
    <property type="term" value="F:fructose 1,6-bisphosphate 1-phosphatase activity"/>
    <property type="evidence" value="ECO:0007669"/>
    <property type="project" value="UniProtKB-EC"/>
</dbReference>
<evidence type="ECO:0000256" key="8">
    <source>
        <dbReference type="ARBA" id="ARBA00022842"/>
    </source>
</evidence>
<evidence type="ECO:0000256" key="11">
    <source>
        <dbReference type="ARBA" id="ARBA00032973"/>
    </source>
</evidence>
<gene>
    <name evidence="16" type="ORF">EGYM00163_LOCUS28703</name>
    <name evidence="17" type="ORF">EGYM00163_LOCUS28706</name>
</gene>
<comment type="subunit">
    <text evidence="4">Homotetramer.</text>
</comment>
<comment type="pathway">
    <text evidence="10">Carbohydrate biosynthesis.</text>
</comment>
<dbReference type="PANTHER" id="PTHR11556:SF1">
    <property type="entry name" value="FRUCTOSE-BISPHOSPHATASE"/>
    <property type="match status" value="1"/>
</dbReference>
<feature type="transmembrane region" description="Helical" evidence="13">
    <location>
        <begin position="20"/>
        <end position="39"/>
    </location>
</feature>
<dbReference type="Pfam" id="PF18913">
    <property type="entry name" value="FBPase_C"/>
    <property type="match status" value="1"/>
</dbReference>
<dbReference type="Gene3D" id="3.30.540.10">
    <property type="entry name" value="Fructose-1,6-Bisphosphatase, subunit A, domain 1"/>
    <property type="match status" value="1"/>
</dbReference>
<evidence type="ECO:0000259" key="14">
    <source>
        <dbReference type="Pfam" id="PF00316"/>
    </source>
</evidence>
<dbReference type="InterPro" id="IPR000146">
    <property type="entry name" value="FBPase_class-1"/>
</dbReference>
<evidence type="ECO:0000313" key="16">
    <source>
        <dbReference type="EMBL" id="CAE0817537.1"/>
    </source>
</evidence>
<evidence type="ECO:0000256" key="2">
    <source>
        <dbReference type="ARBA" id="ARBA00001946"/>
    </source>
</evidence>
<dbReference type="InterPro" id="IPR044015">
    <property type="entry name" value="FBPase_C_dom"/>
</dbReference>
<dbReference type="SUPFAM" id="SSF56655">
    <property type="entry name" value="Carbohydrate phosphatase"/>
    <property type="match status" value="1"/>
</dbReference>
<dbReference type="GO" id="GO:0005829">
    <property type="term" value="C:cytosol"/>
    <property type="evidence" value="ECO:0007669"/>
    <property type="project" value="TreeGrafter"/>
</dbReference>
<proteinExistence type="inferred from homology"/>